<dbReference type="EMBL" id="CP038613">
    <property type="protein sequence ID" value="QBY45348.1"/>
    <property type="molecule type" value="Genomic_DNA"/>
</dbReference>
<evidence type="ECO:0000313" key="4">
    <source>
        <dbReference type="EMBL" id="WGM05508.1"/>
    </source>
</evidence>
<reference evidence="4" key="2">
    <citation type="submission" date="2023-04" db="EMBL/GenBank/DDBJ databases">
        <title>Genome dynamics across the evolutionary transition to endosymbiosis.</title>
        <authorList>
            <person name="Siozios S."/>
            <person name="Nadal-Jimenez P."/>
            <person name="Azagi T."/>
            <person name="Sprong H."/>
            <person name="Frost C.L."/>
            <person name="Parratt S.R."/>
            <person name="Taylor G."/>
            <person name="Brettell L."/>
            <person name="Lew K.C."/>
            <person name="Croft L."/>
            <person name="King K.C."/>
            <person name="Brockhurst M.A."/>
            <person name="Hypsa V."/>
            <person name="Novakova E."/>
            <person name="Darby A.C."/>
            <person name="Hurst G.D.D."/>
        </authorList>
    </citation>
    <scope>NUCLEOTIDE SEQUENCE</scope>
    <source>
        <strain evidence="4">ANv_CAN</strain>
    </source>
</reference>
<dbReference type="InterPro" id="IPR011836">
    <property type="entry name" value="YhdP"/>
</dbReference>
<evidence type="ECO:0000256" key="1">
    <source>
        <dbReference type="SAM" id="Phobius"/>
    </source>
</evidence>
<protein>
    <submittedName>
        <fullName evidence="4">AsmA2 domain-containing protein YhdP</fullName>
    </submittedName>
</protein>
<evidence type="ECO:0000313" key="3">
    <source>
        <dbReference type="EMBL" id="QBY45348.1"/>
    </source>
</evidence>
<dbReference type="GeneID" id="96878828"/>
<dbReference type="RefSeq" id="WP_026821348.1">
    <property type="nucleotide sequence ID" value="NZ_CP038613.1"/>
</dbReference>
<evidence type="ECO:0000313" key="5">
    <source>
        <dbReference type="Proteomes" id="UP000295134"/>
    </source>
</evidence>
<gene>
    <name evidence="4" type="primary">yhdP</name>
    <name evidence="3" type="ORF">ArsFIN_39460</name>
    <name evidence="4" type="ORF">QE258_18795</name>
</gene>
<dbReference type="KEGG" id="ans:ArsFIN_39460"/>
<evidence type="ECO:0000259" key="2">
    <source>
        <dbReference type="Pfam" id="PF13116"/>
    </source>
</evidence>
<organism evidence="3 5">
    <name type="scientific">Arsenophonus nasoniae</name>
    <name type="common">son-killer infecting Nasonia vitripennis</name>
    <dbReference type="NCBI Taxonomy" id="638"/>
    <lineage>
        <taxon>Bacteria</taxon>
        <taxon>Pseudomonadati</taxon>
        <taxon>Pseudomonadota</taxon>
        <taxon>Gammaproteobacteria</taxon>
        <taxon>Enterobacterales</taxon>
        <taxon>Morganellaceae</taxon>
        <taxon>Arsenophonus</taxon>
    </lineage>
</organism>
<dbReference type="NCBIfam" id="NF008148">
    <property type="entry name" value="PRK10899.1"/>
    <property type="match status" value="1"/>
</dbReference>
<dbReference type="EMBL" id="CP123523">
    <property type="protein sequence ID" value="WGM05508.1"/>
    <property type="molecule type" value="Genomic_DNA"/>
</dbReference>
<dbReference type="Proteomes" id="UP001177592">
    <property type="component" value="Chromosome"/>
</dbReference>
<dbReference type="Pfam" id="PF13116">
    <property type="entry name" value="YhdP"/>
    <property type="match status" value="1"/>
</dbReference>
<dbReference type="PANTHER" id="PTHR38690">
    <property type="entry name" value="PROTEASE-RELATED"/>
    <property type="match status" value="1"/>
</dbReference>
<keyword evidence="6" id="KW-1185">Reference proteome</keyword>
<dbReference type="Proteomes" id="UP000295134">
    <property type="component" value="Chromosome"/>
</dbReference>
<accession>A0A4P7L5P4</accession>
<dbReference type="NCBIfam" id="TIGR02099">
    <property type="entry name" value="YhdP family protein"/>
    <property type="match status" value="1"/>
</dbReference>
<keyword evidence="1" id="KW-1133">Transmembrane helix</keyword>
<dbReference type="InterPro" id="IPR025263">
    <property type="entry name" value="YhdP_central"/>
</dbReference>
<keyword evidence="1" id="KW-0472">Membrane</keyword>
<reference evidence="3 5" key="1">
    <citation type="submission" date="2019-03" db="EMBL/GenBank/DDBJ databases">
        <title>Long-read sequencing reveals hyperdense prophage content in a complex bacterial symbiont genome.</title>
        <authorList>
            <person name="Frost C.L."/>
            <person name="Siozios S."/>
            <person name="Nadal-Jimenez P."/>
            <person name="Brockhurst M.A."/>
            <person name="King K.C."/>
            <person name="Darby A.C."/>
            <person name="Hurst G.D.D."/>
        </authorList>
    </citation>
    <scope>NUCLEOTIDE SEQUENCE [LARGE SCALE GENOMIC DNA]</scope>
    <source>
        <strain evidence="3 5">FIN</strain>
    </source>
</reference>
<dbReference type="PANTHER" id="PTHR38690:SF1">
    <property type="entry name" value="PROTEASE"/>
    <property type="match status" value="1"/>
</dbReference>
<feature type="domain" description="YhdP central" evidence="2">
    <location>
        <begin position="1"/>
        <end position="1258"/>
    </location>
</feature>
<feature type="transmembrane region" description="Helical" evidence="1">
    <location>
        <begin position="7"/>
        <end position="30"/>
    </location>
</feature>
<sequence length="1273" mass="143860">MKRLPKVLVAISTVIILIMALAIIGLRLFLPQINEYRNQLEGQIQALTGIPFKIGHIEGEWVSFGPVLTISDVSVTTEKVNIKVKKVKFSFDIWRSLFSLHLRFRDIIFYQLNADCYKPLEFGSEGDFSHIDLDALDELFLKQFDYFTLKESRITFLTPSAEKRTLKIPELTWLNQNEYHRAQGFVNLDSVQQQQDQDAIQIKLNLRNKNGVINEGTVYLQADNVNLRPWLSRWLRDSTGLQNAVFSLSSWITIKDSRIEGGQLQLHQGQANWQVDEQEHQLAVDDLLLTLQRQENGWLFNIPQLQQLKTDQQQWLEGQISLLYLPQSTADENLWRIRVNNIQLERLRSILPIFSFFTPEFISDWQKRQPKGQLIALALDITPDKPEKALIDVTWQDISWIRWKDLPSVSHFSGSLRGSQQGGVFSFNLNNSVIEYAPMFKAPLEISTGQGTISWSEEDNSRQIWSENLQLQAKSLSTTGDFRYLAIKDQPPILSILIGAQLTDAGEAWRYFPATLMGKDLTDYLTKAIIAGHVDAATMIFHGDPADFPFKKNNGQFQVFVPLRNATFKYQPDWPTIFDLDIDLNFERNGLWMSASNVKLGEATALDLSASIADYSQSKLLIKSNISGDGKAIRNYFNHSPMEGSIGKALDAVKIGGNINGKLVLDIPLEENSGSVIASGQVDLNNNQVDITAIDSQLKQLTGRFYFRNGDLKSEKLQALWFGQPINLTFNTTNQRQNYQINVNVDGNWQAKQIAILPKSITRHLAGSTAWQGQINIELPNQLKRNPTLSIALNSKLGQLRSQLPALDSQQLRQLGDMQIRASGDTRQLQIYGDVGQQVSFNTEWQFTDKQVRLLKGAIQPYIPKRVVLPNSPLIMINLPEISDPKWLSWLALFSSVNLAPQNYGKSFVLPDITIVNLPKITFAKQQWNNMVFTINKTAELTKIVAQSDMLKGNLTIPKQGNWQAKINYLYFNPEISSQQQNDVTTNNIAQKYDISAWPNIDIYCSECWIAGYKLGELKAQIMRNRQTLILKEGSLKNSATNLKISGIWQADQQNRTSIRGILKGNRFDDLAAYYGILVPIKQAPFKIDFDLNWATVPWQPDVNSLNGNLSFHLTKGAIAQMGGGGAGQLLRFVSFDALLRKLQLDFSDTFSNDFEFDSIRSRANIKNGILNTDDFYIDGLMADIAIHGKINLIRRDMNLEAIITPEISATVGVATAFAVNPLAGAAVFAATRVLGPLWSKISVIRYRITGSLEQPKIDETLRQLKENQQDDK</sequence>
<keyword evidence="1" id="KW-0812">Transmembrane</keyword>
<proteinExistence type="predicted"/>
<dbReference type="AlphaFoldDB" id="A0A4P7L5P4"/>
<evidence type="ECO:0000313" key="6">
    <source>
        <dbReference type="Proteomes" id="UP001177592"/>
    </source>
</evidence>
<name>A0A4P7L5P4_9GAMM</name>